<organism evidence="2 3">
    <name type="scientific">Gigaspora margarita</name>
    <dbReference type="NCBI Taxonomy" id="4874"/>
    <lineage>
        <taxon>Eukaryota</taxon>
        <taxon>Fungi</taxon>
        <taxon>Fungi incertae sedis</taxon>
        <taxon>Mucoromycota</taxon>
        <taxon>Glomeromycotina</taxon>
        <taxon>Glomeromycetes</taxon>
        <taxon>Diversisporales</taxon>
        <taxon>Gigasporaceae</taxon>
        <taxon>Gigaspora</taxon>
    </lineage>
</organism>
<evidence type="ECO:0000313" key="3">
    <source>
        <dbReference type="Proteomes" id="UP000789901"/>
    </source>
</evidence>
<sequence>TFLNEHVKYLRRYLKRLELRESSVSVLLDFINNEIEVTIRYKEQIDWKKKFNREIARLQQTIKELEETVEELCKTNGKYQEEIGSQKDQKRRLRETNNLQENQIRTLEYQLISRIERFCNEKDVEEYDEEDEIKDEESVWVQNGEMISWKLLSYKKPTAINWIEGRGKSVIAEAIIPGSVRGFNAHAANIVTAIYIATGQDPAQKVESSNCIKMMEAIDNPMTKIKDLHITCTMPSIEVGTVGGGASLGPQTLDVHISQSSSNSHVMSNTTTISPVILMLLTILE</sequence>
<proteinExistence type="predicted"/>
<comment type="caution">
    <text evidence="2">The sequence shown here is derived from an EMBL/GenBank/DDBJ whole genome shotgun (WGS) entry which is preliminary data.</text>
</comment>
<dbReference type="Pfam" id="PF00368">
    <property type="entry name" value="HMG-CoA_red"/>
    <property type="match status" value="1"/>
</dbReference>
<accession>A0ABN7V5I4</accession>
<dbReference type="PROSITE" id="PS50065">
    <property type="entry name" value="HMG_COA_REDUCTASE_4"/>
    <property type="match status" value="1"/>
</dbReference>
<dbReference type="PRINTS" id="PR00071">
    <property type="entry name" value="HMGCOARDTASE"/>
</dbReference>
<protein>
    <submittedName>
        <fullName evidence="2">39585_t:CDS:1</fullName>
    </submittedName>
</protein>
<keyword evidence="1" id="KW-0175">Coiled coil</keyword>
<dbReference type="Proteomes" id="UP000789901">
    <property type="component" value="Unassembled WGS sequence"/>
</dbReference>
<dbReference type="EMBL" id="CAJVQB010009800">
    <property type="protein sequence ID" value="CAG8733760.1"/>
    <property type="molecule type" value="Genomic_DNA"/>
</dbReference>
<dbReference type="InterPro" id="IPR009029">
    <property type="entry name" value="HMG_CoA_Rdtase_sub-bd_dom_sf"/>
</dbReference>
<feature type="non-terminal residue" evidence="2">
    <location>
        <position position="1"/>
    </location>
</feature>
<keyword evidence="3" id="KW-1185">Reference proteome</keyword>
<dbReference type="InterPro" id="IPR002202">
    <property type="entry name" value="HMG_CoA_Rdtase"/>
</dbReference>
<name>A0ABN7V5I4_GIGMA</name>
<dbReference type="Gene3D" id="3.90.770.10">
    <property type="entry name" value="3-hydroxy-3-methylglutaryl-coenzyme A Reductase, Chain A, domain 2"/>
    <property type="match status" value="1"/>
</dbReference>
<feature type="coiled-coil region" evidence="1">
    <location>
        <begin position="48"/>
        <end position="110"/>
    </location>
</feature>
<dbReference type="SUPFAM" id="SSF56542">
    <property type="entry name" value="Substrate-binding domain of HMG-CoA reductase"/>
    <property type="match status" value="1"/>
</dbReference>
<evidence type="ECO:0000256" key="1">
    <source>
        <dbReference type="SAM" id="Coils"/>
    </source>
</evidence>
<reference evidence="2 3" key="1">
    <citation type="submission" date="2021-06" db="EMBL/GenBank/DDBJ databases">
        <authorList>
            <person name="Kallberg Y."/>
            <person name="Tangrot J."/>
            <person name="Rosling A."/>
        </authorList>
    </citation>
    <scope>NUCLEOTIDE SEQUENCE [LARGE SCALE GENOMIC DNA]</scope>
    <source>
        <strain evidence="2 3">120-4 pot B 10/14</strain>
    </source>
</reference>
<evidence type="ECO:0000313" key="2">
    <source>
        <dbReference type="EMBL" id="CAG8733760.1"/>
    </source>
</evidence>
<gene>
    <name evidence="2" type="ORF">GMARGA_LOCUS14649</name>
</gene>
<dbReference type="PANTHER" id="PTHR10572">
    <property type="entry name" value="3-HYDROXY-3-METHYLGLUTARYL-COENZYME A REDUCTASE"/>
    <property type="match status" value="1"/>
</dbReference>
<dbReference type="InterPro" id="IPR023074">
    <property type="entry name" value="HMG_CoA_Rdtase_cat_sf"/>
</dbReference>
<dbReference type="PANTHER" id="PTHR10572:SF24">
    <property type="entry name" value="3-HYDROXY-3-METHYLGLUTARYL-COENZYME A REDUCTASE"/>
    <property type="match status" value="1"/>
</dbReference>